<organism evidence="1">
    <name type="scientific">Rhizophora mucronata</name>
    <name type="common">Asiatic mangrove</name>
    <dbReference type="NCBI Taxonomy" id="61149"/>
    <lineage>
        <taxon>Eukaryota</taxon>
        <taxon>Viridiplantae</taxon>
        <taxon>Streptophyta</taxon>
        <taxon>Embryophyta</taxon>
        <taxon>Tracheophyta</taxon>
        <taxon>Spermatophyta</taxon>
        <taxon>Magnoliopsida</taxon>
        <taxon>eudicotyledons</taxon>
        <taxon>Gunneridae</taxon>
        <taxon>Pentapetalae</taxon>
        <taxon>rosids</taxon>
        <taxon>fabids</taxon>
        <taxon>Malpighiales</taxon>
        <taxon>Rhizophoraceae</taxon>
        <taxon>Rhizophora</taxon>
    </lineage>
</organism>
<evidence type="ECO:0000313" key="1">
    <source>
        <dbReference type="EMBL" id="MBX69333.1"/>
    </source>
</evidence>
<accession>A0A2P2QQT2</accession>
<dbReference type="EMBL" id="GGEC01088849">
    <property type="protein sequence ID" value="MBX69333.1"/>
    <property type="molecule type" value="Transcribed_RNA"/>
</dbReference>
<dbReference type="AlphaFoldDB" id="A0A2P2QQT2"/>
<protein>
    <submittedName>
        <fullName evidence="1">Uncharacterized protein</fullName>
    </submittedName>
</protein>
<reference evidence="1" key="1">
    <citation type="submission" date="2018-02" db="EMBL/GenBank/DDBJ databases">
        <title>Rhizophora mucronata_Transcriptome.</title>
        <authorList>
            <person name="Meera S.P."/>
            <person name="Sreeshan A."/>
            <person name="Augustine A."/>
        </authorList>
    </citation>
    <scope>NUCLEOTIDE SEQUENCE</scope>
    <source>
        <tissue evidence="1">Leaf</tissue>
    </source>
</reference>
<name>A0A2P2QQT2_RHIMU</name>
<proteinExistence type="predicted"/>
<sequence length="38" mass="4339">MLHALFSSQEWLNCPISKLVGCAVAWVTLKYEKANFCH</sequence>